<feature type="binding site" evidence="14">
    <location>
        <position position="77"/>
    </location>
    <ligand>
        <name>Na(+)</name>
        <dbReference type="ChEBI" id="CHEBI:29101"/>
        <note>structural</note>
    </ligand>
</feature>
<evidence type="ECO:0000256" key="3">
    <source>
        <dbReference type="ARBA" id="ARBA00022475"/>
    </source>
</evidence>
<comment type="catalytic activity">
    <reaction evidence="13">
        <text>fluoride(in) = fluoride(out)</text>
        <dbReference type="Rhea" id="RHEA:76159"/>
        <dbReference type="ChEBI" id="CHEBI:17051"/>
    </reaction>
    <physiologicalReaction direction="left-to-right" evidence="13">
        <dbReference type="Rhea" id="RHEA:76160"/>
    </physiologicalReaction>
</comment>
<keyword evidence="4" id="KW-0997">Cell inner membrane</keyword>
<keyword evidence="5 14" id="KW-0812">Transmembrane</keyword>
<evidence type="ECO:0000256" key="6">
    <source>
        <dbReference type="ARBA" id="ARBA00022723"/>
    </source>
</evidence>
<dbReference type="PANTHER" id="PTHR28259:SF18">
    <property type="entry name" value="FLUORIDE-SPECIFIC ION CHANNEL FLUC"/>
    <property type="match status" value="1"/>
</dbReference>
<reference evidence="15 17" key="1">
    <citation type="submission" date="2016-02" db="EMBL/GenBank/DDBJ databases">
        <authorList>
            <person name="Holder M.E."/>
            <person name="Ajami N.J."/>
            <person name="Petrosino J.F."/>
        </authorList>
    </citation>
    <scope>NUCLEOTIDE SEQUENCE [LARGE SCALE GENOMIC DNA]</scope>
    <source>
        <strain evidence="15 17">CCUG 32990</strain>
    </source>
</reference>
<dbReference type="GO" id="GO:0140114">
    <property type="term" value="P:cellular detoxification of fluoride"/>
    <property type="evidence" value="ECO:0007669"/>
    <property type="project" value="UniProtKB-UniRule"/>
</dbReference>
<proteinExistence type="inferred from homology"/>
<dbReference type="Pfam" id="PF02537">
    <property type="entry name" value="CRCB"/>
    <property type="match status" value="1"/>
</dbReference>
<feature type="binding site" evidence="14">
    <location>
        <position position="80"/>
    </location>
    <ligand>
        <name>Na(+)</name>
        <dbReference type="ChEBI" id="CHEBI:29101"/>
        <note>structural</note>
    </ligand>
</feature>
<keyword evidence="10 14" id="KW-0472">Membrane</keyword>
<evidence type="ECO:0000256" key="11">
    <source>
        <dbReference type="ARBA" id="ARBA00023303"/>
    </source>
</evidence>
<evidence type="ECO:0000256" key="13">
    <source>
        <dbReference type="ARBA" id="ARBA00035585"/>
    </source>
</evidence>
<evidence type="ECO:0000313" key="18">
    <source>
        <dbReference type="Proteomes" id="UP000215539"/>
    </source>
</evidence>
<dbReference type="EMBL" id="CP014227">
    <property type="protein sequence ID" value="AMD85684.1"/>
    <property type="molecule type" value="Genomic_DNA"/>
</dbReference>
<dbReference type="GO" id="GO:0046872">
    <property type="term" value="F:metal ion binding"/>
    <property type="evidence" value="ECO:0007669"/>
    <property type="project" value="UniProtKB-KW"/>
</dbReference>
<dbReference type="GO" id="GO:0005886">
    <property type="term" value="C:plasma membrane"/>
    <property type="evidence" value="ECO:0007669"/>
    <property type="project" value="UniProtKB-SubCell"/>
</dbReference>
<dbReference type="InterPro" id="IPR003691">
    <property type="entry name" value="FluC"/>
</dbReference>
<evidence type="ECO:0000313" key="15">
    <source>
        <dbReference type="EMBL" id="AMD85684.1"/>
    </source>
</evidence>
<evidence type="ECO:0000256" key="4">
    <source>
        <dbReference type="ARBA" id="ARBA00022519"/>
    </source>
</evidence>
<dbReference type="EMBL" id="LT906449">
    <property type="protein sequence ID" value="SNV16416.1"/>
    <property type="molecule type" value="Genomic_DNA"/>
</dbReference>
<keyword evidence="11 14" id="KW-0407">Ion channel</keyword>
<keyword evidence="3 14" id="KW-1003">Cell membrane</keyword>
<organism evidence="16 18">
    <name type="scientific">Capnocytophaga haemolytica</name>
    <dbReference type="NCBI Taxonomy" id="45243"/>
    <lineage>
        <taxon>Bacteria</taxon>
        <taxon>Pseudomonadati</taxon>
        <taxon>Bacteroidota</taxon>
        <taxon>Flavobacteriia</taxon>
        <taxon>Flavobacteriales</taxon>
        <taxon>Flavobacteriaceae</taxon>
        <taxon>Capnocytophaga</taxon>
    </lineage>
</organism>
<dbReference type="RefSeq" id="WP_066430523.1">
    <property type="nucleotide sequence ID" value="NZ_CP014227.1"/>
</dbReference>
<comment type="function">
    <text evidence="14">Fluoride-specific ion channel. Important for reducing fluoride concentration in the cell, thus reducing its toxicity.</text>
</comment>
<gene>
    <name evidence="14 16" type="primary">crcB</name>
    <name evidence="14" type="synonym">fluC</name>
    <name evidence="15" type="ORF">AXF12_09260</name>
    <name evidence="16" type="ORF">SAMEA44541418_02308</name>
</gene>
<feature type="transmembrane region" description="Helical" evidence="14">
    <location>
        <begin position="35"/>
        <end position="58"/>
    </location>
</feature>
<name>A0AAX2H0X6_9FLAO</name>
<evidence type="ECO:0000313" key="17">
    <source>
        <dbReference type="Proteomes" id="UP000065822"/>
    </source>
</evidence>
<comment type="activity regulation">
    <text evidence="14">Na(+) is not transported, but it plays an essential structural role and its presence is essential for fluoride channel function.</text>
</comment>
<evidence type="ECO:0000256" key="7">
    <source>
        <dbReference type="ARBA" id="ARBA00022989"/>
    </source>
</evidence>
<evidence type="ECO:0000256" key="1">
    <source>
        <dbReference type="ARBA" id="ARBA00004651"/>
    </source>
</evidence>
<keyword evidence="2 14" id="KW-0813">Transport</keyword>
<reference evidence="16 18" key="2">
    <citation type="submission" date="2017-06" db="EMBL/GenBank/DDBJ databases">
        <authorList>
            <consortium name="Pathogen Informatics"/>
        </authorList>
    </citation>
    <scope>NUCLEOTIDE SEQUENCE [LARGE SCALE GENOMIC DNA]</scope>
    <source>
        <strain evidence="16 18">NCTC12947</strain>
    </source>
</reference>
<keyword evidence="7 14" id="KW-1133">Transmembrane helix</keyword>
<evidence type="ECO:0000256" key="12">
    <source>
        <dbReference type="ARBA" id="ARBA00035120"/>
    </source>
</evidence>
<sequence>MLKASLLVFLGSGAGGVLRMLLAGVVNLKLQKSMAFPIGIFTVNLLGCLLMGIGYAYFKQRIALSEMQILLLQGVLGGFTTFSTFSVEALQLLQEGNLLKFLIYSLGSIVLGIIMCFLGAKLVV</sequence>
<dbReference type="KEGG" id="chg:AXF12_09260"/>
<keyword evidence="6 14" id="KW-0479">Metal-binding</keyword>
<protein>
    <recommendedName>
        <fullName evidence="14">Fluoride-specific ion channel FluC</fullName>
    </recommendedName>
</protein>
<evidence type="ECO:0000256" key="5">
    <source>
        <dbReference type="ARBA" id="ARBA00022692"/>
    </source>
</evidence>
<dbReference type="PANTHER" id="PTHR28259">
    <property type="entry name" value="FLUORIDE EXPORT PROTEIN 1-RELATED"/>
    <property type="match status" value="1"/>
</dbReference>
<feature type="transmembrane region" description="Helical" evidence="14">
    <location>
        <begin position="101"/>
        <end position="123"/>
    </location>
</feature>
<feature type="transmembrane region" description="Helical" evidence="14">
    <location>
        <begin position="70"/>
        <end position="89"/>
    </location>
</feature>
<dbReference type="Proteomes" id="UP000065822">
    <property type="component" value="Chromosome"/>
</dbReference>
<keyword evidence="8 14" id="KW-0915">Sodium</keyword>
<evidence type="ECO:0000313" key="16">
    <source>
        <dbReference type="EMBL" id="SNV16416.1"/>
    </source>
</evidence>
<evidence type="ECO:0000256" key="14">
    <source>
        <dbReference type="HAMAP-Rule" id="MF_00454"/>
    </source>
</evidence>
<comment type="similarity">
    <text evidence="12 14">Belongs to the fluoride channel Fluc/FEX (TC 1.A.43) family.</text>
</comment>
<dbReference type="AlphaFoldDB" id="A0AAX2H0X6"/>
<evidence type="ECO:0000256" key="9">
    <source>
        <dbReference type="ARBA" id="ARBA00023065"/>
    </source>
</evidence>
<evidence type="ECO:0000256" key="8">
    <source>
        <dbReference type="ARBA" id="ARBA00023053"/>
    </source>
</evidence>
<comment type="subcellular location">
    <subcellularLocation>
        <location evidence="1 14">Cell membrane</location>
        <topology evidence="1 14">Multi-pass membrane protein</topology>
    </subcellularLocation>
</comment>
<accession>A0AAX2H0X6</accession>
<keyword evidence="17" id="KW-1185">Reference proteome</keyword>
<dbReference type="NCBIfam" id="TIGR00494">
    <property type="entry name" value="crcB"/>
    <property type="match status" value="1"/>
</dbReference>
<evidence type="ECO:0000256" key="10">
    <source>
        <dbReference type="ARBA" id="ARBA00023136"/>
    </source>
</evidence>
<keyword evidence="9 14" id="KW-0406">Ion transport</keyword>
<dbReference type="HAMAP" id="MF_00454">
    <property type="entry name" value="FluC"/>
    <property type="match status" value="1"/>
</dbReference>
<dbReference type="GO" id="GO:0062054">
    <property type="term" value="F:fluoride channel activity"/>
    <property type="evidence" value="ECO:0007669"/>
    <property type="project" value="UniProtKB-UniRule"/>
</dbReference>
<evidence type="ECO:0000256" key="2">
    <source>
        <dbReference type="ARBA" id="ARBA00022448"/>
    </source>
</evidence>
<dbReference type="Proteomes" id="UP000215539">
    <property type="component" value="Chromosome 1"/>
</dbReference>